<name>A0ABV5T0J5_9MICO</name>
<feature type="region of interest" description="Disordered" evidence="4">
    <location>
        <begin position="48"/>
        <end position="67"/>
    </location>
</feature>
<dbReference type="InterPro" id="IPR011991">
    <property type="entry name" value="ArsR-like_HTH"/>
</dbReference>
<dbReference type="RefSeq" id="WP_344715740.1">
    <property type="nucleotide sequence ID" value="NZ_BAAAWH010000001.1"/>
</dbReference>
<keyword evidence="7" id="KW-1185">Reference proteome</keyword>
<sequence>MGLGRARLLARMHEPLSTSELAAETGLALATVSHHLSRLRTAGLVQASRDGARRIHSRTPVGDALVT</sequence>
<feature type="domain" description="HTH arsR-type" evidence="5">
    <location>
        <begin position="1"/>
        <end position="67"/>
    </location>
</feature>
<keyword evidence="3" id="KW-0804">Transcription</keyword>
<proteinExistence type="predicted"/>
<dbReference type="CDD" id="cd00090">
    <property type="entry name" value="HTH_ARSR"/>
    <property type="match status" value="1"/>
</dbReference>
<evidence type="ECO:0000256" key="1">
    <source>
        <dbReference type="ARBA" id="ARBA00023015"/>
    </source>
</evidence>
<keyword evidence="2" id="KW-0238">DNA-binding</keyword>
<dbReference type="EMBL" id="JBHMBE010000003">
    <property type="protein sequence ID" value="MFB9646128.1"/>
    <property type="molecule type" value="Genomic_DNA"/>
</dbReference>
<gene>
    <name evidence="6" type="ORF">ACFFPJ_09995</name>
</gene>
<dbReference type="Pfam" id="PF01022">
    <property type="entry name" value="HTH_5"/>
    <property type="match status" value="1"/>
</dbReference>
<evidence type="ECO:0000259" key="5">
    <source>
        <dbReference type="PROSITE" id="PS50987"/>
    </source>
</evidence>
<organism evidence="6 7">
    <name type="scientific">Microbacterium terregens</name>
    <dbReference type="NCBI Taxonomy" id="69363"/>
    <lineage>
        <taxon>Bacteria</taxon>
        <taxon>Bacillati</taxon>
        <taxon>Actinomycetota</taxon>
        <taxon>Actinomycetes</taxon>
        <taxon>Micrococcales</taxon>
        <taxon>Microbacteriaceae</taxon>
        <taxon>Microbacterium</taxon>
    </lineage>
</organism>
<dbReference type="PANTHER" id="PTHR43132">
    <property type="entry name" value="ARSENICAL RESISTANCE OPERON REPRESSOR ARSR-RELATED"/>
    <property type="match status" value="1"/>
</dbReference>
<dbReference type="Gene3D" id="1.10.10.10">
    <property type="entry name" value="Winged helix-like DNA-binding domain superfamily/Winged helix DNA-binding domain"/>
    <property type="match status" value="1"/>
</dbReference>
<dbReference type="PROSITE" id="PS50987">
    <property type="entry name" value="HTH_ARSR_2"/>
    <property type="match status" value="1"/>
</dbReference>
<dbReference type="PANTHER" id="PTHR43132:SF6">
    <property type="entry name" value="HTH-TYPE TRANSCRIPTIONAL REPRESSOR CZRA"/>
    <property type="match status" value="1"/>
</dbReference>
<dbReference type="InterPro" id="IPR001845">
    <property type="entry name" value="HTH_ArsR_DNA-bd_dom"/>
</dbReference>
<evidence type="ECO:0000313" key="7">
    <source>
        <dbReference type="Proteomes" id="UP001589611"/>
    </source>
</evidence>
<comment type="caution">
    <text evidence="6">The sequence shown here is derived from an EMBL/GenBank/DDBJ whole genome shotgun (WGS) entry which is preliminary data.</text>
</comment>
<protein>
    <submittedName>
        <fullName evidence="6">Helix-turn-helix domain-containing protein</fullName>
    </submittedName>
</protein>
<evidence type="ECO:0000256" key="3">
    <source>
        <dbReference type="ARBA" id="ARBA00023163"/>
    </source>
</evidence>
<dbReference type="SMART" id="SM00419">
    <property type="entry name" value="HTH_CRP"/>
    <property type="match status" value="1"/>
</dbReference>
<dbReference type="Proteomes" id="UP001589611">
    <property type="component" value="Unassembled WGS sequence"/>
</dbReference>
<dbReference type="InterPro" id="IPR036390">
    <property type="entry name" value="WH_DNA-bd_sf"/>
</dbReference>
<evidence type="ECO:0000256" key="4">
    <source>
        <dbReference type="SAM" id="MobiDB-lite"/>
    </source>
</evidence>
<dbReference type="SMART" id="SM00418">
    <property type="entry name" value="HTH_ARSR"/>
    <property type="match status" value="1"/>
</dbReference>
<reference evidence="6 7" key="1">
    <citation type="submission" date="2024-09" db="EMBL/GenBank/DDBJ databases">
        <authorList>
            <person name="Sun Q."/>
            <person name="Mori K."/>
        </authorList>
    </citation>
    <scope>NUCLEOTIDE SEQUENCE [LARGE SCALE GENOMIC DNA]</scope>
    <source>
        <strain evidence="6 7">JCM 1342</strain>
    </source>
</reference>
<keyword evidence="1" id="KW-0805">Transcription regulation</keyword>
<dbReference type="InterPro" id="IPR036388">
    <property type="entry name" value="WH-like_DNA-bd_sf"/>
</dbReference>
<dbReference type="SUPFAM" id="SSF46785">
    <property type="entry name" value="Winged helix' DNA-binding domain"/>
    <property type="match status" value="1"/>
</dbReference>
<dbReference type="InterPro" id="IPR012318">
    <property type="entry name" value="HTH_CRP"/>
</dbReference>
<evidence type="ECO:0000256" key="2">
    <source>
        <dbReference type="ARBA" id="ARBA00023125"/>
    </source>
</evidence>
<evidence type="ECO:0000313" key="6">
    <source>
        <dbReference type="EMBL" id="MFB9646128.1"/>
    </source>
</evidence>
<accession>A0ABV5T0J5</accession>
<dbReference type="InterPro" id="IPR051011">
    <property type="entry name" value="Metal_resp_trans_reg"/>
</dbReference>